<dbReference type="EMBL" id="JBHRSJ010000035">
    <property type="protein sequence ID" value="MFC2974333.1"/>
    <property type="molecule type" value="Genomic_DNA"/>
</dbReference>
<proteinExistence type="predicted"/>
<name>A0ABV7AXM1_9GAMM</name>
<comment type="caution">
    <text evidence="1">The sequence shown here is derived from an EMBL/GenBank/DDBJ whole genome shotgun (WGS) entry which is preliminary data.</text>
</comment>
<keyword evidence="2" id="KW-1185">Reference proteome</keyword>
<reference evidence="2" key="1">
    <citation type="journal article" date="2019" name="Int. J. Syst. Evol. Microbiol.">
        <title>The Global Catalogue of Microorganisms (GCM) 10K type strain sequencing project: providing services to taxonomists for standard genome sequencing and annotation.</title>
        <authorList>
            <consortium name="The Broad Institute Genomics Platform"/>
            <consortium name="The Broad Institute Genome Sequencing Center for Infectious Disease"/>
            <person name="Wu L."/>
            <person name="Ma J."/>
        </authorList>
    </citation>
    <scope>NUCLEOTIDE SEQUENCE [LARGE SCALE GENOMIC DNA]</scope>
    <source>
        <strain evidence="2">KCTC 62195</strain>
    </source>
</reference>
<evidence type="ECO:0000313" key="1">
    <source>
        <dbReference type="EMBL" id="MFC2974333.1"/>
    </source>
</evidence>
<protein>
    <recommendedName>
        <fullName evidence="3">Phage tail protein</fullName>
    </recommendedName>
</protein>
<gene>
    <name evidence="1" type="ORF">ACFOJE_19245</name>
</gene>
<evidence type="ECO:0008006" key="3">
    <source>
        <dbReference type="Google" id="ProtNLM"/>
    </source>
</evidence>
<sequence>MDYPKSVPGVSLHNGQFTDGNPLLGIPASLDPAKWANDVTEEILNVIRAAGLIPTEGDSAQLLAAINAIVTDSLAPAATTDVAGVVELATAQELAAGTAGGLAVTPVILKPVLDGKQAAAVNLTALAGLAGAADRLPYFTGAGALSLATLTAAARTLLAATDAAGQRTAMGLGNAALATVMASLADATSGKLMPNGAWGVGGDAIETTTPDSLLPSGLYWVAAATTWSSSPVSGMAFKIVNVRFGNYALQIAQQWSSTPRLFWRSYDGPAMAGWGAWAEAFSTNNVSSFIKTLLDAADAASAQTTLNGFGYNQTWQDVTASRVANTTYTNSLGRPIMVNVFKTGGDANSLFVDELLVGAINGESNVGSCVSAIVPPGSTYRTNFAPQFWLELR</sequence>
<dbReference type="RefSeq" id="WP_377816459.1">
    <property type="nucleotide sequence ID" value="NZ_JBHRSJ010000035.1"/>
</dbReference>
<dbReference type="Proteomes" id="UP001595457">
    <property type="component" value="Unassembled WGS sequence"/>
</dbReference>
<evidence type="ECO:0000313" key="2">
    <source>
        <dbReference type="Proteomes" id="UP001595457"/>
    </source>
</evidence>
<organism evidence="1 2">
    <name type="scientific">Azotobacter bryophylli</name>
    <dbReference type="NCBI Taxonomy" id="1986537"/>
    <lineage>
        <taxon>Bacteria</taxon>
        <taxon>Pseudomonadati</taxon>
        <taxon>Pseudomonadota</taxon>
        <taxon>Gammaproteobacteria</taxon>
        <taxon>Pseudomonadales</taxon>
        <taxon>Pseudomonadaceae</taxon>
        <taxon>Azotobacter</taxon>
    </lineage>
</organism>
<accession>A0ABV7AXM1</accession>